<comment type="catalytic activity">
    <reaction evidence="9">
        <text>prostaglandin E1 + NAD(+) = 15-oxoprostaglandin E1 + NADH + H(+)</text>
        <dbReference type="Rhea" id="RHEA:16477"/>
        <dbReference type="ChEBI" id="CHEBI:15378"/>
        <dbReference type="ChEBI" id="CHEBI:57397"/>
        <dbReference type="ChEBI" id="CHEBI:57401"/>
        <dbReference type="ChEBI" id="CHEBI:57540"/>
        <dbReference type="ChEBI" id="CHEBI:57945"/>
    </reaction>
    <physiologicalReaction direction="left-to-right" evidence="9">
        <dbReference type="Rhea" id="RHEA:16478"/>
    </physiologicalReaction>
</comment>
<protein>
    <recommendedName>
        <fullName evidence="5">15-hydroxyprostaglandin dehydrogenase [NAD(+)]</fullName>
        <ecNumber evidence="3">1.1.1.141</ecNumber>
        <ecNumber evidence="4">1.1.1.232</ecNumber>
    </recommendedName>
    <alternativeName>
        <fullName evidence="7">Eicosanoid/docosanoid dehydrogenase [NAD(+)]</fullName>
    </alternativeName>
    <alternativeName>
        <fullName evidence="6">Prostaglandin dehydrogenase 1</fullName>
    </alternativeName>
</protein>
<dbReference type="InterPro" id="IPR002347">
    <property type="entry name" value="SDR_fam"/>
</dbReference>
<evidence type="ECO:0000256" key="12">
    <source>
        <dbReference type="ARBA" id="ARBA00048140"/>
    </source>
</evidence>
<comment type="catalytic activity">
    <reaction evidence="18">
        <text>prostaglandin E2 + NAD(+) = 15-oxoprostaglandin E2 + NADH + H(+)</text>
        <dbReference type="Rhea" id="RHEA:11876"/>
        <dbReference type="ChEBI" id="CHEBI:15378"/>
        <dbReference type="ChEBI" id="CHEBI:57400"/>
        <dbReference type="ChEBI" id="CHEBI:57540"/>
        <dbReference type="ChEBI" id="CHEBI:57945"/>
        <dbReference type="ChEBI" id="CHEBI:606564"/>
        <dbReference type="EC" id="1.1.1.141"/>
    </reaction>
    <physiologicalReaction direction="left-to-right" evidence="18">
        <dbReference type="Rhea" id="RHEA:11877"/>
    </physiologicalReaction>
</comment>
<name>A0ABD0J8S2_9CAEN</name>
<dbReference type="EC" id="1.1.1.232" evidence="4"/>
<evidence type="ECO:0000256" key="22">
    <source>
        <dbReference type="RuleBase" id="RU000363"/>
    </source>
</evidence>
<evidence type="ECO:0000256" key="19">
    <source>
        <dbReference type="ARBA" id="ARBA00048921"/>
    </source>
</evidence>
<evidence type="ECO:0000256" key="3">
    <source>
        <dbReference type="ARBA" id="ARBA00038968"/>
    </source>
</evidence>
<dbReference type="GO" id="GO:0047034">
    <property type="term" value="F:15-hydroxyicosatetraenoate dehydrogenase activity"/>
    <property type="evidence" value="ECO:0007669"/>
    <property type="project" value="UniProtKB-EC"/>
</dbReference>
<comment type="catalytic activity">
    <reaction evidence="16">
        <text>lipoxin A4 + NAD(+) = 15-oxo-(5S,6R)-dihydroxy-(7E,9E,11Z,13E)-eicosatetraenoate + NADH + H(+)</text>
        <dbReference type="Rhea" id="RHEA:41572"/>
        <dbReference type="ChEBI" id="CHEBI:15378"/>
        <dbReference type="ChEBI" id="CHEBI:57540"/>
        <dbReference type="ChEBI" id="CHEBI:57945"/>
        <dbReference type="ChEBI" id="CHEBI:67026"/>
        <dbReference type="ChEBI" id="CHEBI:78311"/>
    </reaction>
    <physiologicalReaction direction="left-to-right" evidence="16">
        <dbReference type="Rhea" id="RHEA:41573"/>
    </physiologicalReaction>
</comment>
<evidence type="ECO:0000256" key="13">
    <source>
        <dbReference type="ARBA" id="ARBA00048144"/>
    </source>
</evidence>
<organism evidence="23 24">
    <name type="scientific">Batillaria attramentaria</name>
    <dbReference type="NCBI Taxonomy" id="370345"/>
    <lineage>
        <taxon>Eukaryota</taxon>
        <taxon>Metazoa</taxon>
        <taxon>Spiralia</taxon>
        <taxon>Lophotrochozoa</taxon>
        <taxon>Mollusca</taxon>
        <taxon>Gastropoda</taxon>
        <taxon>Caenogastropoda</taxon>
        <taxon>Sorbeoconcha</taxon>
        <taxon>Cerithioidea</taxon>
        <taxon>Batillariidae</taxon>
        <taxon>Batillaria</taxon>
    </lineage>
</organism>
<dbReference type="AlphaFoldDB" id="A0ABD0J8S2"/>
<dbReference type="InterPro" id="IPR020904">
    <property type="entry name" value="Sc_DH/Rdtase_CS"/>
</dbReference>
<dbReference type="GO" id="GO:0016404">
    <property type="term" value="F:15-hydroxyprostaglandin dehydrogenase (NAD+) activity"/>
    <property type="evidence" value="ECO:0007669"/>
    <property type="project" value="UniProtKB-EC"/>
</dbReference>
<evidence type="ECO:0000256" key="8">
    <source>
        <dbReference type="ARBA" id="ARBA00045705"/>
    </source>
</evidence>
<evidence type="ECO:0000256" key="6">
    <source>
        <dbReference type="ARBA" id="ARBA00041812"/>
    </source>
</evidence>
<comment type="function">
    <text evidence="8">Catalyzes the NAD-dependent dehydrogenation (oxidation) of a broad array of hydroxylated polyunsaturated fatty acids (mainly eicosanoids and docosanoids, including prostaglandins, lipoxins and resolvins), yielding their corresponding keto (oxo) metabolites. Decreases the levels of the pro-proliferative prostaglandins such as prostaglandin E2 (whose activity is increased in cancer because of an increase in the expression of cyclooxygenase 2) and generates oxo-fatty acid products that can profoundly influence cell function by abrogating pro-inflammatory cytokine expression. Converts resolvins E1, D1 and D2 to their oxo products, which represents a mode of resolvin inactivation. Resolvin E1 plays important roles during the resolution phase of acute inflammation, while resolvins D1 and D2 have a unique role in obesity-induced adipose inflammation.</text>
</comment>
<evidence type="ECO:0000256" key="11">
    <source>
        <dbReference type="ARBA" id="ARBA00048008"/>
    </source>
</evidence>
<keyword evidence="24" id="KW-1185">Reference proteome</keyword>
<comment type="catalytic activity">
    <reaction evidence="15">
        <text>resolvin D2 + NAD(+) = 7-oxoresolvin D2 + NADH + H(+)</text>
        <dbReference type="Rhea" id="RHEA:53584"/>
        <dbReference type="ChEBI" id="CHEBI:15378"/>
        <dbReference type="ChEBI" id="CHEBI:57540"/>
        <dbReference type="ChEBI" id="CHEBI:57945"/>
        <dbReference type="ChEBI" id="CHEBI:133367"/>
        <dbReference type="ChEBI" id="CHEBI:137497"/>
    </reaction>
    <physiologicalReaction direction="left-to-right" evidence="15">
        <dbReference type="Rhea" id="RHEA:53585"/>
    </physiologicalReaction>
</comment>
<dbReference type="PRINTS" id="PR00080">
    <property type="entry name" value="SDRFAMILY"/>
</dbReference>
<comment type="catalytic activity">
    <reaction evidence="13">
        <text>(11R)-hydroxy-(5Z,8Z,12E,14Z)-eicosatetraenoate + NAD(+) = 11-oxo-(5Z,8Z,12E,14Z)-eicosatetraenoate + NADH + H(+)</text>
        <dbReference type="Rhea" id="RHEA:48640"/>
        <dbReference type="ChEBI" id="CHEBI:15378"/>
        <dbReference type="ChEBI" id="CHEBI:57540"/>
        <dbReference type="ChEBI" id="CHEBI:57945"/>
        <dbReference type="ChEBI" id="CHEBI:78836"/>
        <dbReference type="ChEBI" id="CHEBI:90697"/>
    </reaction>
    <physiologicalReaction direction="left-to-right" evidence="13">
        <dbReference type="Rhea" id="RHEA:48641"/>
    </physiologicalReaction>
</comment>
<comment type="caution">
    <text evidence="23">The sequence shown here is derived from an EMBL/GenBank/DDBJ whole genome shotgun (WGS) entry which is preliminary data.</text>
</comment>
<evidence type="ECO:0000256" key="14">
    <source>
        <dbReference type="ARBA" id="ARBA00048170"/>
    </source>
</evidence>
<dbReference type="PANTHER" id="PTHR44229:SF4">
    <property type="entry name" value="15-HYDROXYPROSTAGLANDIN DEHYDROGENASE [NAD(+)]"/>
    <property type="match status" value="1"/>
</dbReference>
<comment type="catalytic activity">
    <reaction evidence="10">
        <text>resolvin D1 + NAD(+) = 8-oxoresolvin D1 + NADH + H(+)</text>
        <dbReference type="Rhea" id="RHEA:50124"/>
        <dbReference type="ChEBI" id="CHEBI:15378"/>
        <dbReference type="ChEBI" id="CHEBI:57540"/>
        <dbReference type="ChEBI" id="CHEBI:57945"/>
        <dbReference type="ChEBI" id="CHEBI:132079"/>
        <dbReference type="ChEBI" id="CHEBI:132080"/>
    </reaction>
    <physiologicalReaction direction="left-to-right" evidence="10">
        <dbReference type="Rhea" id="RHEA:50125"/>
    </physiologicalReaction>
</comment>
<comment type="catalytic activity">
    <reaction evidence="12">
        <text>15-oxo-(5S,6R)-dihydroxy-(7E,9E,11Z)-eicosatrienoate + NADH + H(+) = (5S,6R,15S)-trihydroxy-(7E,9E,11Z)-eicosatrienoate + NAD(+)</text>
        <dbReference type="Rhea" id="RHEA:41596"/>
        <dbReference type="ChEBI" id="CHEBI:15378"/>
        <dbReference type="ChEBI" id="CHEBI:57540"/>
        <dbReference type="ChEBI" id="CHEBI:57945"/>
        <dbReference type="ChEBI" id="CHEBI:78325"/>
        <dbReference type="ChEBI" id="CHEBI:78329"/>
    </reaction>
    <physiologicalReaction direction="left-to-right" evidence="12">
        <dbReference type="Rhea" id="RHEA:41597"/>
    </physiologicalReaction>
</comment>
<dbReference type="InterPro" id="IPR036291">
    <property type="entry name" value="NAD(P)-bd_dom_sf"/>
</dbReference>
<evidence type="ECO:0000256" key="21">
    <source>
        <dbReference type="ARBA" id="ARBA00049188"/>
    </source>
</evidence>
<evidence type="ECO:0000313" key="23">
    <source>
        <dbReference type="EMBL" id="KAK7465897.1"/>
    </source>
</evidence>
<dbReference type="PROSITE" id="PS00061">
    <property type="entry name" value="ADH_SHORT"/>
    <property type="match status" value="1"/>
</dbReference>
<dbReference type="SUPFAM" id="SSF51735">
    <property type="entry name" value="NAD(P)-binding Rossmann-fold domains"/>
    <property type="match status" value="1"/>
</dbReference>
<dbReference type="EC" id="1.1.1.141" evidence="3"/>
<evidence type="ECO:0000256" key="18">
    <source>
        <dbReference type="ARBA" id="ARBA00048739"/>
    </source>
</evidence>
<comment type="catalytic activity">
    <reaction evidence="14">
        <text>resolvin D1 + NAD(+) = 17-oxoresolvin D1 + NADH + H(+)</text>
        <dbReference type="Rhea" id="RHEA:50128"/>
        <dbReference type="ChEBI" id="CHEBI:15378"/>
        <dbReference type="ChEBI" id="CHEBI:57540"/>
        <dbReference type="ChEBI" id="CHEBI:57945"/>
        <dbReference type="ChEBI" id="CHEBI:132079"/>
        <dbReference type="ChEBI" id="CHEBI:132081"/>
    </reaction>
    <physiologicalReaction direction="left-to-right" evidence="14">
        <dbReference type="Rhea" id="RHEA:50129"/>
    </physiologicalReaction>
</comment>
<evidence type="ECO:0000256" key="2">
    <source>
        <dbReference type="ARBA" id="ARBA00023002"/>
    </source>
</evidence>
<dbReference type="EMBL" id="JACVVK020000566">
    <property type="protein sequence ID" value="KAK7465897.1"/>
    <property type="molecule type" value="Genomic_DNA"/>
</dbReference>
<comment type="catalytic activity">
    <reaction evidence="21">
        <text>resolvin E1 + NAD(+) = 18-oxo-resolvin E1 + NADH + H(+)</text>
        <dbReference type="Rhea" id="RHEA:49244"/>
        <dbReference type="ChEBI" id="CHEBI:15378"/>
        <dbReference type="ChEBI" id="CHEBI:57540"/>
        <dbReference type="ChEBI" id="CHEBI:57945"/>
        <dbReference type="ChEBI" id="CHEBI:91000"/>
        <dbReference type="ChEBI" id="CHEBI:91001"/>
    </reaction>
    <physiologicalReaction direction="left-to-right" evidence="21">
        <dbReference type="Rhea" id="RHEA:49245"/>
    </physiologicalReaction>
</comment>
<comment type="catalytic activity">
    <reaction evidence="17">
        <text>prostaglandin A1 + NAD(+) = 15-oxo-prostaglandin A1 + NADH + H(+)</text>
        <dbReference type="Rhea" id="RHEA:41263"/>
        <dbReference type="ChEBI" id="CHEBI:15378"/>
        <dbReference type="ChEBI" id="CHEBI:57398"/>
        <dbReference type="ChEBI" id="CHEBI:57540"/>
        <dbReference type="ChEBI" id="CHEBI:57945"/>
        <dbReference type="ChEBI" id="CHEBI:85072"/>
    </reaction>
    <physiologicalReaction direction="left-to-right" evidence="17">
        <dbReference type="Rhea" id="RHEA:41264"/>
    </physiologicalReaction>
</comment>
<evidence type="ECO:0000256" key="17">
    <source>
        <dbReference type="ARBA" id="ARBA00048611"/>
    </source>
</evidence>
<evidence type="ECO:0000313" key="24">
    <source>
        <dbReference type="Proteomes" id="UP001519460"/>
    </source>
</evidence>
<reference evidence="23 24" key="1">
    <citation type="journal article" date="2023" name="Sci. Data">
        <title>Genome assembly of the Korean intertidal mud-creeper Batillaria attramentaria.</title>
        <authorList>
            <person name="Patra A.K."/>
            <person name="Ho P.T."/>
            <person name="Jun S."/>
            <person name="Lee S.J."/>
            <person name="Kim Y."/>
            <person name="Won Y.J."/>
        </authorList>
    </citation>
    <scope>NUCLEOTIDE SEQUENCE [LARGE SCALE GENOMIC DNA]</scope>
    <source>
        <strain evidence="23">Wonlab-2016</strain>
    </source>
</reference>
<evidence type="ECO:0000256" key="9">
    <source>
        <dbReference type="ARBA" id="ARBA00047325"/>
    </source>
</evidence>
<comment type="catalytic activity">
    <reaction evidence="11">
        <text>14-hydroxy-(4Z,7Z,10Z,12E,16Z,19Z)-docosahexaenoate + NAD(+) = 14-oxo-(4Z,7Z,10Z,12E,16Z,19Z)-docosahexaenoate + NADH + H(+)</text>
        <dbReference type="Rhea" id="RHEA:48952"/>
        <dbReference type="ChEBI" id="CHEBI:15378"/>
        <dbReference type="ChEBI" id="CHEBI:57540"/>
        <dbReference type="ChEBI" id="CHEBI:57945"/>
        <dbReference type="ChEBI" id="CHEBI:90866"/>
        <dbReference type="ChEBI" id="CHEBI:90867"/>
    </reaction>
    <physiologicalReaction direction="left-to-right" evidence="11">
        <dbReference type="Rhea" id="RHEA:48953"/>
    </physiologicalReaction>
</comment>
<evidence type="ECO:0000256" key="10">
    <source>
        <dbReference type="ARBA" id="ARBA00047672"/>
    </source>
</evidence>
<evidence type="ECO:0000256" key="16">
    <source>
        <dbReference type="ARBA" id="ARBA00048535"/>
    </source>
</evidence>
<evidence type="ECO:0000256" key="1">
    <source>
        <dbReference type="ARBA" id="ARBA00006484"/>
    </source>
</evidence>
<proteinExistence type="inferred from homology"/>
<evidence type="ECO:0000256" key="5">
    <source>
        <dbReference type="ARBA" id="ARBA00040276"/>
    </source>
</evidence>
<dbReference type="Gene3D" id="3.40.50.720">
    <property type="entry name" value="NAD(P)-binding Rossmann-like Domain"/>
    <property type="match status" value="1"/>
</dbReference>
<evidence type="ECO:0000256" key="20">
    <source>
        <dbReference type="ARBA" id="ARBA00049151"/>
    </source>
</evidence>
<evidence type="ECO:0000256" key="15">
    <source>
        <dbReference type="ARBA" id="ARBA00048393"/>
    </source>
</evidence>
<evidence type="ECO:0000256" key="4">
    <source>
        <dbReference type="ARBA" id="ARBA00039060"/>
    </source>
</evidence>
<comment type="catalytic activity">
    <reaction evidence="19">
        <text>resolvin D2 + NAD(+) = 16-oxoresolvin D2 + NADH + H(+)</text>
        <dbReference type="Rhea" id="RHEA:53588"/>
        <dbReference type="ChEBI" id="CHEBI:15378"/>
        <dbReference type="ChEBI" id="CHEBI:57540"/>
        <dbReference type="ChEBI" id="CHEBI:57945"/>
        <dbReference type="ChEBI" id="CHEBI:133367"/>
        <dbReference type="ChEBI" id="CHEBI:137498"/>
    </reaction>
    <physiologicalReaction direction="left-to-right" evidence="19">
        <dbReference type="Rhea" id="RHEA:53589"/>
    </physiologicalReaction>
</comment>
<dbReference type="Pfam" id="PF00106">
    <property type="entry name" value="adh_short"/>
    <property type="match status" value="1"/>
</dbReference>
<dbReference type="PRINTS" id="PR00081">
    <property type="entry name" value="GDHRDH"/>
</dbReference>
<comment type="similarity">
    <text evidence="1 22">Belongs to the short-chain dehydrogenases/reductases (SDR) family.</text>
</comment>
<gene>
    <name evidence="23" type="ORF">BaRGS_00037549</name>
</gene>
<evidence type="ECO:0000256" key="7">
    <source>
        <dbReference type="ARBA" id="ARBA00042026"/>
    </source>
</evidence>
<accession>A0ABD0J8S2</accession>
<dbReference type="Proteomes" id="UP001519460">
    <property type="component" value="Unassembled WGS sequence"/>
</dbReference>
<keyword evidence="2" id="KW-0560">Oxidoreductase</keyword>
<comment type="catalytic activity">
    <reaction evidence="20">
        <text>(15S)-hydroxy-(5Z,8Z,11Z,13E)-eicosatetraenoate + NAD(+) = 15-oxo-(5Z,8Z,11Z,13E)-eicosatetraenoate + NADH + H(+)</text>
        <dbReference type="Rhea" id="RHEA:23260"/>
        <dbReference type="ChEBI" id="CHEBI:15378"/>
        <dbReference type="ChEBI" id="CHEBI:57409"/>
        <dbReference type="ChEBI" id="CHEBI:57410"/>
        <dbReference type="ChEBI" id="CHEBI:57540"/>
        <dbReference type="ChEBI" id="CHEBI:57945"/>
        <dbReference type="EC" id="1.1.1.232"/>
    </reaction>
    <physiologicalReaction direction="left-to-right" evidence="20">
        <dbReference type="Rhea" id="RHEA:23261"/>
    </physiologicalReaction>
</comment>
<sequence>MDLTGKGVFLTGGARGLGRGMTEALLAKGAKVLICDINTETGLATEGELQKQYGAENVIFKQCDVTDSAQLKAAFEAAVSKFGAVDICVNNAGIMDERVWEKMIAINLAAQIRGCQLALEHMRRDRGGRGGLIINTVSTAGLYPGYWFPVYTATKHAMIGFTTSWAKNPKMPEMGVRWRCLCPDGINTDLLVLQENQVHDVEDFMKEVRAAGILEPEEVVEAFMKIVQDQDSDDVIFELWKGTKGQYRRRQLVDSDGVSNLVTVDTPTSSSSSAAGGGDSK</sequence>
<dbReference type="PANTHER" id="PTHR44229">
    <property type="entry name" value="15-HYDROXYPROSTAGLANDIN DEHYDROGENASE [NAD(+)]"/>
    <property type="match status" value="1"/>
</dbReference>